<organism evidence="7 8">
    <name type="scientific">Pedobacter metabolipauper</name>
    <dbReference type="NCBI Taxonomy" id="425513"/>
    <lineage>
        <taxon>Bacteria</taxon>
        <taxon>Pseudomonadati</taxon>
        <taxon>Bacteroidota</taxon>
        <taxon>Sphingobacteriia</taxon>
        <taxon>Sphingobacteriales</taxon>
        <taxon>Sphingobacteriaceae</taxon>
        <taxon>Pedobacter</taxon>
    </lineage>
</organism>
<dbReference type="PRINTS" id="PR01021">
    <property type="entry name" value="OMPADOMAIN"/>
</dbReference>
<dbReference type="AlphaFoldDB" id="A0A4R6SU57"/>
<evidence type="ECO:0000313" key="7">
    <source>
        <dbReference type="EMBL" id="TDQ09230.1"/>
    </source>
</evidence>
<dbReference type="PANTHER" id="PTHR30329">
    <property type="entry name" value="STATOR ELEMENT OF FLAGELLAR MOTOR COMPLEX"/>
    <property type="match status" value="1"/>
</dbReference>
<sequence length="647" mass="70958">MLPINKTMQKTIICCLMLLLVQINVKAQTGQPTWWFGISGAANGNFFDGTTQKLNNSLLVPTAFHKGDGVRPFGSILVEYRPGSIWGGALNLGYDGRGGKFKDVVAPCNCPATLKTNTSYLTIEPSLRFSPGGGNFYLFAGPRVGLNLQKDFNYTQLKQANTDAEFSEMRKTLISGQVGMGYDIQMSSKTSTTKFVISPFVSYHPYFGQDVRNIESWSMTTVRAGIALKLGKGKKAIEKEETVPAVIPVADVNFAVRAPKAILVKRMVTETLPLLNYVFFDEGSAQVPSRYITLSKDQATGFKEEQLQQESAENSAGRSARQLAVYYNVINIIGDRMRANPSSSITLSGASLKGPAEGRSFAVSIKKYLVETFGIQDTRIATNGRTKPLIPSEQPGGTKELTLLRSGDRRVDIQSSSPELMMEVGGDMMKPIQISATQSDPTDSHVIFTVEKANEVLKSYTIDLTDQNGTVQHFGPFTKGQESIPGKTILGSNATGDYKVVMLGTTKGGATIRKESNVHLDAQQELLETGMRYSILFNFNKANTIATYEQFLINVVTPLITDGSTVIIHGHTDIVGPEDYNYELSLKRAKEAQQIIETALTKAGKTNVKFETNGFGEATDRSPFENNRPEERFYNRTVIIDIAPAKQ</sequence>
<dbReference type="Pfam" id="PF13568">
    <property type="entry name" value="OMP_b-brl_2"/>
    <property type="match status" value="1"/>
</dbReference>
<dbReference type="PROSITE" id="PS51123">
    <property type="entry name" value="OMPA_2"/>
    <property type="match status" value="1"/>
</dbReference>
<dbReference type="InterPro" id="IPR025665">
    <property type="entry name" value="Beta-barrel_OMP_2"/>
</dbReference>
<evidence type="ECO:0000313" key="8">
    <source>
        <dbReference type="Proteomes" id="UP000295620"/>
    </source>
</evidence>
<keyword evidence="2 4" id="KW-0472">Membrane</keyword>
<dbReference type="OrthoDB" id="9805566at2"/>
<dbReference type="CDD" id="cd07185">
    <property type="entry name" value="OmpA_C-like"/>
    <property type="match status" value="1"/>
</dbReference>
<dbReference type="InterPro" id="IPR006664">
    <property type="entry name" value="OMP_bac"/>
</dbReference>
<feature type="signal peptide" evidence="5">
    <location>
        <begin position="1"/>
        <end position="27"/>
    </location>
</feature>
<dbReference type="GO" id="GO:0009279">
    <property type="term" value="C:cell outer membrane"/>
    <property type="evidence" value="ECO:0007669"/>
    <property type="project" value="UniProtKB-SubCell"/>
</dbReference>
<keyword evidence="3" id="KW-0998">Cell outer membrane</keyword>
<dbReference type="PANTHER" id="PTHR30329:SF21">
    <property type="entry name" value="LIPOPROTEIN YIAD-RELATED"/>
    <property type="match status" value="1"/>
</dbReference>
<dbReference type="EMBL" id="SNYC01000004">
    <property type="protein sequence ID" value="TDQ09230.1"/>
    <property type="molecule type" value="Genomic_DNA"/>
</dbReference>
<dbReference type="InterPro" id="IPR006665">
    <property type="entry name" value="OmpA-like"/>
</dbReference>
<keyword evidence="5" id="KW-0732">Signal</keyword>
<reference evidence="7 8" key="1">
    <citation type="submission" date="2019-03" db="EMBL/GenBank/DDBJ databases">
        <title>Genomic Encyclopedia of Archaeal and Bacterial Type Strains, Phase II (KMG-II): from individual species to whole genera.</title>
        <authorList>
            <person name="Goeker M."/>
        </authorList>
    </citation>
    <scope>NUCLEOTIDE SEQUENCE [LARGE SCALE GENOMIC DNA]</scope>
    <source>
        <strain evidence="7 8">DSM 19035</strain>
    </source>
</reference>
<evidence type="ECO:0000259" key="6">
    <source>
        <dbReference type="PROSITE" id="PS51123"/>
    </source>
</evidence>
<evidence type="ECO:0000256" key="4">
    <source>
        <dbReference type="PROSITE-ProRule" id="PRU00473"/>
    </source>
</evidence>
<evidence type="ECO:0000256" key="1">
    <source>
        <dbReference type="ARBA" id="ARBA00004442"/>
    </source>
</evidence>
<dbReference type="Gene3D" id="3.30.1330.60">
    <property type="entry name" value="OmpA-like domain"/>
    <property type="match status" value="1"/>
</dbReference>
<protein>
    <submittedName>
        <fullName evidence="7">OmpA family protein</fullName>
    </submittedName>
</protein>
<dbReference type="SUPFAM" id="SSF103088">
    <property type="entry name" value="OmpA-like"/>
    <property type="match status" value="1"/>
</dbReference>
<gene>
    <name evidence="7" type="ORF">ATK78_1384</name>
</gene>
<dbReference type="Proteomes" id="UP000295620">
    <property type="component" value="Unassembled WGS sequence"/>
</dbReference>
<evidence type="ECO:0000256" key="3">
    <source>
        <dbReference type="ARBA" id="ARBA00023237"/>
    </source>
</evidence>
<comment type="caution">
    <text evidence="7">The sequence shown here is derived from an EMBL/GenBank/DDBJ whole genome shotgun (WGS) entry which is preliminary data.</text>
</comment>
<feature type="domain" description="OmpA-like" evidence="6">
    <location>
        <begin position="524"/>
        <end position="646"/>
    </location>
</feature>
<dbReference type="InterPro" id="IPR036737">
    <property type="entry name" value="OmpA-like_sf"/>
</dbReference>
<evidence type="ECO:0000256" key="2">
    <source>
        <dbReference type="ARBA" id="ARBA00023136"/>
    </source>
</evidence>
<comment type="subcellular location">
    <subcellularLocation>
        <location evidence="1">Cell outer membrane</location>
    </subcellularLocation>
</comment>
<name>A0A4R6SU57_9SPHI</name>
<proteinExistence type="predicted"/>
<dbReference type="InterPro" id="IPR050330">
    <property type="entry name" value="Bact_OuterMem_StrucFunc"/>
</dbReference>
<accession>A0A4R6SU57</accession>
<keyword evidence="8" id="KW-1185">Reference proteome</keyword>
<evidence type="ECO:0000256" key="5">
    <source>
        <dbReference type="SAM" id="SignalP"/>
    </source>
</evidence>
<feature type="chain" id="PRO_5020707099" evidence="5">
    <location>
        <begin position="28"/>
        <end position="647"/>
    </location>
</feature>